<comment type="subcellular location">
    <subcellularLocation>
        <location evidence="1">Peroxisome</location>
    </subcellularLocation>
</comment>
<keyword evidence="4" id="KW-0576">Peroxisome</keyword>
<dbReference type="InterPro" id="IPR025110">
    <property type="entry name" value="AMP-bd_C"/>
</dbReference>
<dbReference type="Gene3D" id="3.40.50.12780">
    <property type="entry name" value="N-terminal domain of ligase-like"/>
    <property type="match status" value="1"/>
</dbReference>
<dbReference type="GO" id="GO:0003779">
    <property type="term" value="F:actin binding"/>
    <property type="evidence" value="ECO:0007669"/>
    <property type="project" value="InterPro"/>
</dbReference>
<dbReference type="Pfam" id="PF13193">
    <property type="entry name" value="AMP-binding_C"/>
    <property type="match status" value="1"/>
</dbReference>
<dbReference type="GO" id="GO:0016405">
    <property type="term" value="F:CoA-ligase activity"/>
    <property type="evidence" value="ECO:0007669"/>
    <property type="project" value="TreeGrafter"/>
</dbReference>
<dbReference type="EMBL" id="VVIM01000005">
    <property type="protein sequence ID" value="KAB0799036.1"/>
    <property type="molecule type" value="Genomic_DNA"/>
</dbReference>
<dbReference type="InterPro" id="IPR029006">
    <property type="entry name" value="ADF-H/Gelsolin-like_dom_sf"/>
</dbReference>
<comment type="caution">
    <text evidence="8">The sequence shown here is derived from an EMBL/GenBank/DDBJ whole genome shotgun (WGS) entry which is preliminary data.</text>
</comment>
<evidence type="ECO:0008006" key="10">
    <source>
        <dbReference type="Google" id="ProtNLM"/>
    </source>
</evidence>
<dbReference type="Pfam" id="PF00501">
    <property type="entry name" value="AMP-binding"/>
    <property type="match status" value="1"/>
</dbReference>
<feature type="domain" description="AMP-dependent synthetase/ligase" evidence="6">
    <location>
        <begin position="168"/>
        <end position="528"/>
    </location>
</feature>
<keyword evidence="3" id="KW-0436">Ligase</keyword>
<dbReference type="InterPro" id="IPR002108">
    <property type="entry name" value="ADF-H"/>
</dbReference>
<organism evidence="8 9">
    <name type="scientific">Photinus pyralis</name>
    <name type="common">Common eastern firefly</name>
    <name type="synonym">Lampyris pyralis</name>
    <dbReference type="NCBI Taxonomy" id="7054"/>
    <lineage>
        <taxon>Eukaryota</taxon>
        <taxon>Metazoa</taxon>
        <taxon>Ecdysozoa</taxon>
        <taxon>Arthropoda</taxon>
        <taxon>Hexapoda</taxon>
        <taxon>Insecta</taxon>
        <taxon>Pterygota</taxon>
        <taxon>Neoptera</taxon>
        <taxon>Endopterygota</taxon>
        <taxon>Coleoptera</taxon>
        <taxon>Polyphaga</taxon>
        <taxon>Elateriformia</taxon>
        <taxon>Elateroidea</taxon>
        <taxon>Lampyridae</taxon>
        <taxon>Lampyrinae</taxon>
        <taxon>Photinus</taxon>
    </lineage>
</organism>
<evidence type="ECO:0000256" key="3">
    <source>
        <dbReference type="ARBA" id="ARBA00022598"/>
    </source>
</evidence>
<proteinExistence type="inferred from homology"/>
<name>A0A5N4ANZ9_PHOPY</name>
<feature type="domain" description="AMP-binding enzyme C-terminal" evidence="7">
    <location>
        <begin position="578"/>
        <end position="654"/>
    </location>
</feature>
<dbReference type="GO" id="GO:0005777">
    <property type="term" value="C:peroxisome"/>
    <property type="evidence" value="ECO:0007669"/>
    <property type="project" value="UniProtKB-SubCell"/>
</dbReference>
<dbReference type="InterPro" id="IPR000873">
    <property type="entry name" value="AMP-dep_synth/lig_dom"/>
</dbReference>
<evidence type="ECO:0000313" key="8">
    <source>
        <dbReference type="EMBL" id="KAB0799036.1"/>
    </source>
</evidence>
<evidence type="ECO:0000259" key="7">
    <source>
        <dbReference type="Pfam" id="PF13193"/>
    </source>
</evidence>
<keyword evidence="9" id="KW-1185">Reference proteome</keyword>
<reference evidence="8 9" key="1">
    <citation type="journal article" date="2018" name="Elife">
        <title>Firefly genomes illuminate parallel origins of bioluminescence in beetles.</title>
        <authorList>
            <person name="Fallon T.R."/>
            <person name="Lower S.E."/>
            <person name="Chang C.H."/>
            <person name="Bessho-Uehara M."/>
            <person name="Martin G.J."/>
            <person name="Bewick A.J."/>
            <person name="Behringer M."/>
            <person name="Debat H.J."/>
            <person name="Wong I."/>
            <person name="Day J.C."/>
            <person name="Suvorov A."/>
            <person name="Silva C.J."/>
            <person name="Stanger-Hall K.F."/>
            <person name="Hall D.W."/>
            <person name="Schmitz R.J."/>
            <person name="Nelson D.R."/>
            <person name="Lewis S.M."/>
            <person name="Shigenobu S."/>
            <person name="Bybee S.M."/>
            <person name="Larracuente A.M."/>
            <person name="Oba Y."/>
            <person name="Weng J.K."/>
        </authorList>
    </citation>
    <scope>NUCLEOTIDE SEQUENCE [LARGE SCALE GENOMIC DNA]</scope>
    <source>
        <strain evidence="8">1611_PpyrPB1</strain>
        <tissue evidence="8">Whole body</tissue>
    </source>
</reference>
<evidence type="ECO:0000259" key="6">
    <source>
        <dbReference type="Pfam" id="PF00501"/>
    </source>
</evidence>
<comment type="similarity">
    <text evidence="2">Belongs to the ATP-dependent AMP-binding enzyme family.</text>
</comment>
<dbReference type="PROSITE" id="PS00455">
    <property type="entry name" value="AMP_BINDING"/>
    <property type="match status" value="1"/>
</dbReference>
<dbReference type="SUPFAM" id="SSF55753">
    <property type="entry name" value="Actin depolymerizing proteins"/>
    <property type="match status" value="1"/>
</dbReference>
<evidence type="ECO:0000313" key="9">
    <source>
        <dbReference type="Proteomes" id="UP000327044"/>
    </source>
</evidence>
<dbReference type="Gene3D" id="3.40.20.10">
    <property type="entry name" value="Severin"/>
    <property type="match status" value="1"/>
</dbReference>
<evidence type="ECO:0000256" key="2">
    <source>
        <dbReference type="ARBA" id="ARBA00006432"/>
    </source>
</evidence>
<feature type="domain" description="ADF-H" evidence="5">
    <location>
        <begin position="8"/>
        <end position="98"/>
    </location>
</feature>
<dbReference type="Gene3D" id="3.30.300.30">
    <property type="match status" value="1"/>
</dbReference>
<dbReference type="PANTHER" id="PTHR24096">
    <property type="entry name" value="LONG-CHAIN-FATTY-ACID--COA LIGASE"/>
    <property type="match status" value="1"/>
</dbReference>
<protein>
    <recommendedName>
        <fullName evidence="10">ADF-H domain-containing protein</fullName>
    </recommendedName>
</protein>
<dbReference type="InParanoid" id="A0A5N4ANZ9"/>
<dbReference type="PANTHER" id="PTHR24096:SF149">
    <property type="entry name" value="AMP-BINDING DOMAIN-CONTAINING PROTEIN-RELATED"/>
    <property type="match status" value="1"/>
</dbReference>
<dbReference type="Pfam" id="PF00241">
    <property type="entry name" value="Cofilin_ADF"/>
    <property type="match status" value="1"/>
</dbReference>
<accession>A0A5N4ANZ9</accession>
<dbReference type="InterPro" id="IPR020845">
    <property type="entry name" value="AMP-binding_CS"/>
</dbReference>
<evidence type="ECO:0000256" key="1">
    <source>
        <dbReference type="ARBA" id="ARBA00004275"/>
    </source>
</evidence>
<evidence type="ECO:0000259" key="5">
    <source>
        <dbReference type="Pfam" id="PF00241"/>
    </source>
</evidence>
<dbReference type="AlphaFoldDB" id="A0A5N4ANZ9"/>
<dbReference type="SUPFAM" id="SSF56801">
    <property type="entry name" value="Acetyl-CoA synthetase-like"/>
    <property type="match status" value="1"/>
</dbReference>
<evidence type="ECO:0000256" key="4">
    <source>
        <dbReference type="ARBA" id="ARBA00023140"/>
    </source>
</evidence>
<dbReference type="InterPro" id="IPR045851">
    <property type="entry name" value="AMP-bd_C_sf"/>
</dbReference>
<sequence>MDCNVTDITLDGECEEAVEEIRNGGKYKCILLTLREGSSLHLDECCRAHEEIEATLSKLQRNKCHYILYYDDHSAEKGELVLVAWFPPEIRNDETDLYYRALMIVKYILKVEHLLIMNDGIVSAQHFRDSVRKTLACDTNKNIVRFPEANHPIDEEGLGCLYYKKMVEHKEKIAQIVGMTGKTATYGELLRDSVRLAINLRKRGVGRGDIVTVCSCDNDVVAIPTYATLFLGASVCAFDVWYGVNDYVNSLRQTAPKVLFLEPSVVDKVERALEIVGQKCELVVMGETNVHTAFSDLVQPVLGENEFRPVPVVSLLDDAYIFFTSGSTGVPKSLCHNHLTMQYQTFNFITTDFCWDLILHYSTPYWTLYPKYLGVATLMGTMRLIYRAFYENYWHFAKYKVTMLFLSVTEISTLCTYERPKDIDLRGMDIIIGGNVVTNDHLKKIEKIFYDCQIFLSYGMTEVPCGLMTFKPKSELDRKLKAKYPASVGVSLPGLSYKIVDPETEEILGPNQKGELRVKTPFPLTGYFQVQPSPLWDSHGWLKTGDLAYYTEDRCFYVVDRMKNMFKYKDYHIVPSVLERALESHPSVRKAAVIGMPDEEYGHLPLGVVTLKSTQESITGAILRDFVDERVDDYQRLRGGVKIIDQFPTTSTGKIRKWLLHDMIVKAS</sequence>
<dbReference type="InterPro" id="IPR042099">
    <property type="entry name" value="ANL_N_sf"/>
</dbReference>
<dbReference type="OrthoDB" id="7936587at2759"/>
<gene>
    <name evidence="8" type="ORF">PPYR_06916</name>
</gene>
<dbReference type="Proteomes" id="UP000327044">
    <property type="component" value="Unassembled WGS sequence"/>
</dbReference>